<evidence type="ECO:0000313" key="2">
    <source>
        <dbReference type="Proteomes" id="UP000070544"/>
    </source>
</evidence>
<gene>
    <name evidence="1" type="ORF">M427DRAFT_45869</name>
</gene>
<evidence type="ECO:0000313" key="1">
    <source>
        <dbReference type="EMBL" id="KXS13320.1"/>
    </source>
</evidence>
<proteinExistence type="predicted"/>
<protein>
    <submittedName>
        <fullName evidence="1">Uncharacterized protein</fullName>
    </submittedName>
</protein>
<organism evidence="1 2">
    <name type="scientific">Gonapodya prolifera (strain JEL478)</name>
    <name type="common">Monoblepharis prolifera</name>
    <dbReference type="NCBI Taxonomy" id="1344416"/>
    <lineage>
        <taxon>Eukaryota</taxon>
        <taxon>Fungi</taxon>
        <taxon>Fungi incertae sedis</taxon>
        <taxon>Chytridiomycota</taxon>
        <taxon>Chytridiomycota incertae sedis</taxon>
        <taxon>Monoblepharidomycetes</taxon>
        <taxon>Monoblepharidales</taxon>
        <taxon>Gonapodyaceae</taxon>
        <taxon>Gonapodya</taxon>
    </lineage>
</organism>
<name>A0A139A943_GONPJ</name>
<keyword evidence="2" id="KW-1185">Reference proteome</keyword>
<sequence length="173" mass="19028">MAPLAFPVDQGLVAHVAQGLPRFAVIYPTTPKTRQTFCATKISTEHRDLACSHTQAYSCGVDMYRLYGCMDHHPANMKVEWDSCPSQTLRNNGTKSQNIQKKIYGLCIPMFEFFETSTLDGGRTLTPTAQGCYKVRVQSGRHQPALKYAEANCNWENGEAGGLDPAPGSPEIA</sequence>
<dbReference type="EMBL" id="KQ965780">
    <property type="protein sequence ID" value="KXS13320.1"/>
    <property type="molecule type" value="Genomic_DNA"/>
</dbReference>
<dbReference type="Proteomes" id="UP000070544">
    <property type="component" value="Unassembled WGS sequence"/>
</dbReference>
<reference evidence="1 2" key="1">
    <citation type="journal article" date="2015" name="Genome Biol. Evol.">
        <title>Phylogenomic analyses indicate that early fungi evolved digesting cell walls of algal ancestors of land plants.</title>
        <authorList>
            <person name="Chang Y."/>
            <person name="Wang S."/>
            <person name="Sekimoto S."/>
            <person name="Aerts A.L."/>
            <person name="Choi C."/>
            <person name="Clum A."/>
            <person name="LaButti K.M."/>
            <person name="Lindquist E.A."/>
            <person name="Yee Ngan C."/>
            <person name="Ohm R.A."/>
            <person name="Salamov A.A."/>
            <person name="Grigoriev I.V."/>
            <person name="Spatafora J.W."/>
            <person name="Berbee M.L."/>
        </authorList>
    </citation>
    <scope>NUCLEOTIDE SEQUENCE [LARGE SCALE GENOMIC DNA]</scope>
    <source>
        <strain evidence="1 2">JEL478</strain>
    </source>
</reference>
<accession>A0A139A943</accession>
<dbReference type="AlphaFoldDB" id="A0A139A943"/>